<evidence type="ECO:0000256" key="9">
    <source>
        <dbReference type="ARBA" id="ARBA00023004"/>
    </source>
</evidence>
<evidence type="ECO:0000256" key="10">
    <source>
        <dbReference type="ARBA" id="ARBA00023014"/>
    </source>
</evidence>
<evidence type="ECO:0000256" key="7">
    <source>
        <dbReference type="ARBA" id="ARBA00022723"/>
    </source>
</evidence>
<name>A0AAN7RQH4_TRANT</name>
<dbReference type="GO" id="GO:0103012">
    <property type="term" value="F:ferredoxin-thioredoxin reductase activity"/>
    <property type="evidence" value="ECO:0007669"/>
    <property type="project" value="UniProtKB-EC"/>
</dbReference>
<dbReference type="PANTHER" id="PTHR35113:SF1">
    <property type="entry name" value="FERREDOXIN-THIOREDOXIN REDUCTASE CATALYTIC CHAIN, CHLOROPLASTIC"/>
    <property type="match status" value="1"/>
</dbReference>
<evidence type="ECO:0000256" key="1">
    <source>
        <dbReference type="ARBA" id="ARBA00001966"/>
    </source>
</evidence>
<evidence type="ECO:0000313" key="16">
    <source>
        <dbReference type="Proteomes" id="UP001346149"/>
    </source>
</evidence>
<keyword evidence="9" id="KW-0408">Iron</keyword>
<evidence type="ECO:0000256" key="13">
    <source>
        <dbReference type="ARBA" id="ARBA00030295"/>
    </source>
</evidence>
<keyword evidence="6" id="KW-0004">4Fe-4S</keyword>
<reference evidence="15 16" key="1">
    <citation type="journal article" date="2023" name="Hortic Res">
        <title>Pangenome of water caltrop reveals structural variations and asymmetric subgenome divergence after allopolyploidization.</title>
        <authorList>
            <person name="Zhang X."/>
            <person name="Chen Y."/>
            <person name="Wang L."/>
            <person name="Yuan Y."/>
            <person name="Fang M."/>
            <person name="Shi L."/>
            <person name="Lu R."/>
            <person name="Comes H.P."/>
            <person name="Ma Y."/>
            <person name="Chen Y."/>
            <person name="Huang G."/>
            <person name="Zhou Y."/>
            <person name="Zheng Z."/>
            <person name="Qiu Y."/>
        </authorList>
    </citation>
    <scope>NUCLEOTIDE SEQUENCE [LARGE SCALE GENOMIC DNA]</scope>
    <source>
        <strain evidence="15">F231</strain>
    </source>
</reference>
<evidence type="ECO:0000313" key="15">
    <source>
        <dbReference type="EMBL" id="KAK4804723.1"/>
    </source>
</evidence>
<comment type="cofactor">
    <cofactor evidence="1">
        <name>[4Fe-4S] cluster</name>
        <dbReference type="ChEBI" id="CHEBI:49883"/>
    </cofactor>
</comment>
<dbReference type="InterPro" id="IPR036644">
    <property type="entry name" value="FTR_bsu_sf"/>
</dbReference>
<comment type="caution">
    <text evidence="15">The sequence shown here is derived from an EMBL/GenBank/DDBJ whole genome shotgun (WGS) entry which is preliminary data.</text>
</comment>
<evidence type="ECO:0000256" key="6">
    <source>
        <dbReference type="ARBA" id="ARBA00022485"/>
    </source>
</evidence>
<keyword evidence="11" id="KW-1015">Disulfide bond</keyword>
<evidence type="ECO:0000256" key="8">
    <source>
        <dbReference type="ARBA" id="ARBA00023002"/>
    </source>
</evidence>
<gene>
    <name evidence="15" type="ORF">SAY86_004540</name>
</gene>
<accession>A0AAN7RQH4</accession>
<proteinExistence type="inferred from homology"/>
<dbReference type="Pfam" id="PF02943">
    <property type="entry name" value="FeThRed_B"/>
    <property type="match status" value="1"/>
</dbReference>
<evidence type="ECO:0000256" key="3">
    <source>
        <dbReference type="ARBA" id="ARBA00007941"/>
    </source>
</evidence>
<dbReference type="EC" id="1.8.7.2" evidence="4"/>
<dbReference type="Gene3D" id="3.90.460.10">
    <property type="entry name" value="Ferredoxin thioredoxin reductase catalytic beta subunit"/>
    <property type="match status" value="1"/>
</dbReference>
<keyword evidence="10" id="KW-0411">Iron-sulfur</keyword>
<evidence type="ECO:0000256" key="2">
    <source>
        <dbReference type="ARBA" id="ARBA00003945"/>
    </source>
</evidence>
<evidence type="ECO:0000256" key="12">
    <source>
        <dbReference type="ARBA" id="ARBA00026011"/>
    </source>
</evidence>
<dbReference type="GO" id="GO:0051539">
    <property type="term" value="F:4 iron, 4 sulfur cluster binding"/>
    <property type="evidence" value="ECO:0007669"/>
    <property type="project" value="UniProtKB-KW"/>
</dbReference>
<dbReference type="InterPro" id="IPR004209">
    <property type="entry name" value="FTR_bsu"/>
</dbReference>
<evidence type="ECO:0000256" key="11">
    <source>
        <dbReference type="ARBA" id="ARBA00023157"/>
    </source>
</evidence>
<dbReference type="PANTHER" id="PTHR35113">
    <property type="entry name" value="FERREDOXIN-THIOREDOXIN REDUCTASE CATALYTIC CHAIN, CHLOROPLASTIC"/>
    <property type="match status" value="1"/>
</dbReference>
<protein>
    <recommendedName>
        <fullName evidence="5">Ferredoxin-thioredoxin reductase catalytic chain, chloroplastic</fullName>
        <ecNumber evidence="4">1.8.7.2</ecNumber>
    </recommendedName>
    <alternativeName>
        <fullName evidence="13">Ferredoxin-thioredoxin reductase subunit B</fullName>
    </alternativeName>
</protein>
<keyword evidence="8" id="KW-0560">Oxidoreductase</keyword>
<dbReference type="GO" id="GO:0016730">
    <property type="term" value="F:oxidoreductase activity, acting on iron-sulfur proteins as donors"/>
    <property type="evidence" value="ECO:0007669"/>
    <property type="project" value="InterPro"/>
</dbReference>
<dbReference type="AlphaFoldDB" id="A0AAN7RQH4"/>
<dbReference type="Proteomes" id="UP001346149">
    <property type="component" value="Unassembled WGS sequence"/>
</dbReference>
<keyword evidence="7" id="KW-0479">Metal-binding</keyword>
<comment type="function">
    <text evidence="2">Catalytic subunit of the ferredoxin-thioredoxin reductase (FTR), which catalyzes the two-electron reduction of thioredoxins by the electrons provided by reduced ferredoxin.</text>
</comment>
<comment type="subunit">
    <text evidence="12">Heterodimer of subunit A (variable subunit) and subunit B (catalytic subunit). Heterodimeric FTR forms a complex with ferredoxin and thioredoxin.</text>
</comment>
<comment type="catalytic activity">
    <reaction evidence="14">
        <text>[thioredoxin]-disulfide + 2 reduced [2Fe-2S]-[ferredoxin] + 2 H(+) = [thioredoxin]-dithiol + 2 oxidized [2Fe-2S]-[ferredoxin]</text>
        <dbReference type="Rhea" id="RHEA:42336"/>
        <dbReference type="Rhea" id="RHEA-COMP:10000"/>
        <dbReference type="Rhea" id="RHEA-COMP:10001"/>
        <dbReference type="Rhea" id="RHEA-COMP:10698"/>
        <dbReference type="Rhea" id="RHEA-COMP:10700"/>
        <dbReference type="ChEBI" id="CHEBI:15378"/>
        <dbReference type="ChEBI" id="CHEBI:29950"/>
        <dbReference type="ChEBI" id="CHEBI:33737"/>
        <dbReference type="ChEBI" id="CHEBI:33738"/>
        <dbReference type="ChEBI" id="CHEBI:50058"/>
        <dbReference type="EC" id="1.8.7.2"/>
    </reaction>
</comment>
<evidence type="ECO:0000256" key="4">
    <source>
        <dbReference type="ARBA" id="ARBA00012358"/>
    </source>
</evidence>
<evidence type="ECO:0000256" key="14">
    <source>
        <dbReference type="ARBA" id="ARBA00048150"/>
    </source>
</evidence>
<dbReference type="SUPFAM" id="SSF57662">
    <property type="entry name" value="Ferredoxin thioredoxin reductase (FTR), catalytic beta chain"/>
    <property type="match status" value="1"/>
</dbReference>
<keyword evidence="16" id="KW-1185">Reference proteome</keyword>
<comment type="similarity">
    <text evidence="3">Belongs to the ferredoxin thioredoxin reductase beta subunit family.</text>
</comment>
<sequence>MEESSSCYPYPTVNNCNNKREEGEWKLIDPSFKSNGLADHKDSLGAPLCPCRHYDDKAAEVSQGFWNCPCVPMRERVSKSKSRISFVQEGMPLHALPNSRENDFAGTYQLLYCLYLGITDFISSGFTLPVTKGQGSFHILSTS</sequence>
<organism evidence="15 16">
    <name type="scientific">Trapa natans</name>
    <name type="common">Water chestnut</name>
    <dbReference type="NCBI Taxonomy" id="22666"/>
    <lineage>
        <taxon>Eukaryota</taxon>
        <taxon>Viridiplantae</taxon>
        <taxon>Streptophyta</taxon>
        <taxon>Embryophyta</taxon>
        <taxon>Tracheophyta</taxon>
        <taxon>Spermatophyta</taxon>
        <taxon>Magnoliopsida</taxon>
        <taxon>eudicotyledons</taxon>
        <taxon>Gunneridae</taxon>
        <taxon>Pentapetalae</taxon>
        <taxon>rosids</taxon>
        <taxon>malvids</taxon>
        <taxon>Myrtales</taxon>
        <taxon>Lythraceae</taxon>
        <taxon>Trapa</taxon>
    </lineage>
</organism>
<evidence type="ECO:0000256" key="5">
    <source>
        <dbReference type="ARBA" id="ARBA00018993"/>
    </source>
</evidence>
<dbReference type="EMBL" id="JAXQNO010000001">
    <property type="protein sequence ID" value="KAK4804723.1"/>
    <property type="molecule type" value="Genomic_DNA"/>
</dbReference>
<dbReference type="GO" id="GO:0046872">
    <property type="term" value="F:metal ion binding"/>
    <property type="evidence" value="ECO:0007669"/>
    <property type="project" value="UniProtKB-KW"/>
</dbReference>